<accession>A0A5K3ETI6</accession>
<keyword evidence="6 9" id="KW-0238">DNA-binding</keyword>
<evidence type="ECO:0000256" key="1">
    <source>
        <dbReference type="ARBA" id="ARBA00004123"/>
    </source>
</evidence>
<dbReference type="Pfam" id="PF00412">
    <property type="entry name" value="LIM"/>
    <property type="match status" value="2"/>
</dbReference>
<feature type="domain" description="Homeobox" evidence="14">
    <location>
        <begin position="204"/>
        <end position="264"/>
    </location>
</feature>
<evidence type="ECO:0000256" key="11">
    <source>
        <dbReference type="RuleBase" id="RU000682"/>
    </source>
</evidence>
<reference evidence="15" key="1">
    <citation type="submission" date="2019-11" db="UniProtKB">
        <authorList>
            <consortium name="WormBaseParasite"/>
        </authorList>
    </citation>
    <scope>IDENTIFICATION</scope>
</reference>
<dbReference type="SUPFAM" id="SSF57716">
    <property type="entry name" value="Glucocorticoid receptor-like (DNA-binding domain)"/>
    <property type="match status" value="1"/>
</dbReference>
<feature type="region of interest" description="Disordered" evidence="12">
    <location>
        <begin position="341"/>
        <end position="398"/>
    </location>
</feature>
<dbReference type="PROSITE" id="PS50023">
    <property type="entry name" value="LIM_DOMAIN_2"/>
    <property type="match status" value="2"/>
</dbReference>
<feature type="compositionally biased region" description="Polar residues" evidence="12">
    <location>
        <begin position="382"/>
        <end position="398"/>
    </location>
</feature>
<dbReference type="GO" id="GO:0000977">
    <property type="term" value="F:RNA polymerase II transcription regulatory region sequence-specific DNA binding"/>
    <property type="evidence" value="ECO:0007669"/>
    <property type="project" value="TreeGrafter"/>
</dbReference>
<evidence type="ECO:0000256" key="6">
    <source>
        <dbReference type="ARBA" id="ARBA00023125"/>
    </source>
</evidence>
<dbReference type="WBParaSite" id="MCU_002594-RA">
    <property type="protein sequence ID" value="MCU_002594-RA"/>
    <property type="gene ID" value="MCU_002594"/>
</dbReference>
<feature type="DNA-binding region" description="Homeobox" evidence="9">
    <location>
        <begin position="206"/>
        <end position="265"/>
    </location>
</feature>
<dbReference type="InterPro" id="IPR017970">
    <property type="entry name" value="Homeobox_CS"/>
</dbReference>
<dbReference type="Gene3D" id="2.10.110.10">
    <property type="entry name" value="Cysteine Rich Protein"/>
    <property type="match status" value="2"/>
</dbReference>
<dbReference type="AlphaFoldDB" id="A0A5K3ETI6"/>
<dbReference type="PROSITE" id="PS50071">
    <property type="entry name" value="HOMEOBOX_2"/>
    <property type="match status" value="1"/>
</dbReference>
<evidence type="ECO:0000256" key="2">
    <source>
        <dbReference type="ARBA" id="ARBA00022723"/>
    </source>
</evidence>
<dbReference type="InterPro" id="IPR009057">
    <property type="entry name" value="Homeodomain-like_sf"/>
</dbReference>
<evidence type="ECO:0000256" key="5">
    <source>
        <dbReference type="ARBA" id="ARBA00023038"/>
    </source>
</evidence>
<evidence type="ECO:0000256" key="7">
    <source>
        <dbReference type="ARBA" id="ARBA00023155"/>
    </source>
</evidence>
<keyword evidence="8 9" id="KW-0539">Nucleus</keyword>
<organism evidence="15">
    <name type="scientific">Mesocestoides corti</name>
    <name type="common">Flatworm</name>
    <dbReference type="NCBI Taxonomy" id="53468"/>
    <lineage>
        <taxon>Eukaryota</taxon>
        <taxon>Metazoa</taxon>
        <taxon>Spiralia</taxon>
        <taxon>Lophotrochozoa</taxon>
        <taxon>Platyhelminthes</taxon>
        <taxon>Cestoda</taxon>
        <taxon>Eucestoda</taxon>
        <taxon>Cyclophyllidea</taxon>
        <taxon>Mesocestoididae</taxon>
        <taxon>Mesocestoides</taxon>
    </lineage>
</organism>
<dbReference type="GO" id="GO:0030182">
    <property type="term" value="P:neuron differentiation"/>
    <property type="evidence" value="ECO:0007669"/>
    <property type="project" value="TreeGrafter"/>
</dbReference>
<dbReference type="PROSITE" id="PS00478">
    <property type="entry name" value="LIM_DOMAIN_1"/>
    <property type="match status" value="1"/>
</dbReference>
<evidence type="ECO:0000256" key="4">
    <source>
        <dbReference type="ARBA" id="ARBA00022833"/>
    </source>
</evidence>
<evidence type="ECO:0000259" key="13">
    <source>
        <dbReference type="PROSITE" id="PS50023"/>
    </source>
</evidence>
<dbReference type="PANTHER" id="PTHR24208:SF168">
    <property type="entry name" value="PROTEIN APTEROUS"/>
    <property type="match status" value="1"/>
</dbReference>
<dbReference type="FunFam" id="1.10.10.60:FF:000027">
    <property type="entry name" value="LIM/homeobox protein Lhx9"/>
    <property type="match status" value="1"/>
</dbReference>
<feature type="region of interest" description="Disordered" evidence="12">
    <location>
        <begin position="263"/>
        <end position="287"/>
    </location>
</feature>
<dbReference type="PROSITE" id="PS00027">
    <property type="entry name" value="HOMEOBOX_1"/>
    <property type="match status" value="1"/>
</dbReference>
<feature type="compositionally biased region" description="Polar residues" evidence="12">
    <location>
        <begin position="276"/>
        <end position="287"/>
    </location>
</feature>
<dbReference type="Gene3D" id="1.10.10.60">
    <property type="entry name" value="Homeodomain-like"/>
    <property type="match status" value="1"/>
</dbReference>
<evidence type="ECO:0000259" key="14">
    <source>
        <dbReference type="PROSITE" id="PS50071"/>
    </source>
</evidence>
<evidence type="ECO:0000256" key="3">
    <source>
        <dbReference type="ARBA" id="ARBA00022737"/>
    </source>
</evidence>
<dbReference type="SUPFAM" id="SSF46689">
    <property type="entry name" value="Homeodomain-like"/>
    <property type="match status" value="1"/>
</dbReference>
<dbReference type="Pfam" id="PF00046">
    <property type="entry name" value="Homeodomain"/>
    <property type="match status" value="1"/>
</dbReference>
<keyword evidence="3" id="KW-0677">Repeat</keyword>
<sequence>MSLPSPFLRRCSGCRELLEPPSDEGQFGVQTNDGRAWHSGCLVCAQCQCPLYNSGDVVSRCYAKGGQVYCRKDYICLFEESQLRRSTSPCLGCRQPLLPGNLIMHSPFHTFHFECFSCYVCGTGLLPGQPYLLHNDSPVCLHDFIQLQQKTPPPGDCTKEIAPALSQRRIRRAEHFTECLDRVCGGRTAGFFLQLQHSPLYLSSRQKRVRTSFKHQQLRSMKAFFAKNHNPDAKDLKGLSEVTGLSKRVLQVWFQNARAKYRRSVGGPDTPRHSSGADSRTHSPGNSTVDTAISGEYCLRLGLVSVHYAQLARFWQQIKSLPRPWVLRAARINTECCDLQHLSRGGQTKPPGVSRAVEKRPHSRPPNSIFPIAKRSFHKQTTRQNTSQRNGLEQIVAT</sequence>
<dbReference type="InterPro" id="IPR001781">
    <property type="entry name" value="Znf_LIM"/>
</dbReference>
<evidence type="ECO:0000256" key="8">
    <source>
        <dbReference type="ARBA" id="ARBA00023242"/>
    </source>
</evidence>
<dbReference type="GO" id="GO:0046872">
    <property type="term" value="F:metal ion binding"/>
    <property type="evidence" value="ECO:0007669"/>
    <property type="project" value="UniProtKB-KW"/>
</dbReference>
<dbReference type="InterPro" id="IPR001356">
    <property type="entry name" value="HD"/>
</dbReference>
<keyword evidence="2 10" id="KW-0479">Metal-binding</keyword>
<comment type="subcellular location">
    <subcellularLocation>
        <location evidence="1 9 11">Nucleus</location>
    </subcellularLocation>
</comment>
<proteinExistence type="predicted"/>
<dbReference type="GO" id="GO:0000981">
    <property type="term" value="F:DNA-binding transcription factor activity, RNA polymerase II-specific"/>
    <property type="evidence" value="ECO:0007669"/>
    <property type="project" value="InterPro"/>
</dbReference>
<feature type="domain" description="LIM zinc-binding" evidence="13">
    <location>
        <begin position="88"/>
        <end position="150"/>
    </location>
</feature>
<keyword evidence="4 10" id="KW-0862">Zinc</keyword>
<dbReference type="SMART" id="SM00389">
    <property type="entry name" value="HOX"/>
    <property type="match status" value="1"/>
</dbReference>
<keyword evidence="7 9" id="KW-0371">Homeobox</keyword>
<keyword evidence="5 10" id="KW-0440">LIM domain</keyword>
<evidence type="ECO:0000313" key="15">
    <source>
        <dbReference type="WBParaSite" id="MCU_002594-RA"/>
    </source>
</evidence>
<protein>
    <submittedName>
        <fullName evidence="15">LIM/homeobox protein Lhx6</fullName>
    </submittedName>
</protein>
<dbReference type="InterPro" id="IPR050453">
    <property type="entry name" value="LIM_Homeobox_TF"/>
</dbReference>
<evidence type="ECO:0000256" key="12">
    <source>
        <dbReference type="SAM" id="MobiDB-lite"/>
    </source>
</evidence>
<dbReference type="GO" id="GO:0005634">
    <property type="term" value="C:nucleus"/>
    <property type="evidence" value="ECO:0007669"/>
    <property type="project" value="UniProtKB-SubCell"/>
</dbReference>
<name>A0A5K3ETI6_MESCO</name>
<dbReference type="CDD" id="cd00086">
    <property type="entry name" value="homeodomain"/>
    <property type="match status" value="1"/>
</dbReference>
<feature type="domain" description="LIM zinc-binding" evidence="13">
    <location>
        <begin position="9"/>
        <end position="80"/>
    </location>
</feature>
<dbReference type="PANTHER" id="PTHR24208">
    <property type="entry name" value="LIM/HOMEOBOX PROTEIN LHX"/>
    <property type="match status" value="1"/>
</dbReference>
<dbReference type="SMART" id="SM00132">
    <property type="entry name" value="LIM"/>
    <property type="match status" value="2"/>
</dbReference>
<evidence type="ECO:0000256" key="9">
    <source>
        <dbReference type="PROSITE-ProRule" id="PRU00108"/>
    </source>
</evidence>
<evidence type="ECO:0000256" key="10">
    <source>
        <dbReference type="PROSITE-ProRule" id="PRU00125"/>
    </source>
</evidence>